<dbReference type="InterPro" id="IPR036086">
    <property type="entry name" value="ParB/Sulfiredoxin_sf"/>
</dbReference>
<dbReference type="PANTHER" id="PTHR33375">
    <property type="entry name" value="CHROMOSOME-PARTITIONING PROTEIN PARB-RELATED"/>
    <property type="match status" value="1"/>
</dbReference>
<evidence type="ECO:0000259" key="2">
    <source>
        <dbReference type="SMART" id="SM00470"/>
    </source>
</evidence>
<dbReference type="InterPro" id="IPR050336">
    <property type="entry name" value="Chromosome_partition/occlusion"/>
</dbReference>
<dbReference type="GO" id="GO:0005694">
    <property type="term" value="C:chromosome"/>
    <property type="evidence" value="ECO:0007669"/>
    <property type="project" value="TreeGrafter"/>
</dbReference>
<dbReference type="GO" id="GO:0045881">
    <property type="term" value="P:positive regulation of sporulation resulting in formation of a cellular spore"/>
    <property type="evidence" value="ECO:0007669"/>
    <property type="project" value="TreeGrafter"/>
</dbReference>
<dbReference type="GO" id="GO:0007059">
    <property type="term" value="P:chromosome segregation"/>
    <property type="evidence" value="ECO:0007669"/>
    <property type="project" value="TreeGrafter"/>
</dbReference>
<dbReference type="STRING" id="906968.Trebr_2446"/>
<dbReference type="HOGENOM" id="CLU_1030310_0_0_12"/>
<dbReference type="InterPro" id="IPR003115">
    <property type="entry name" value="ParB_N"/>
</dbReference>
<proteinExistence type="predicted"/>
<dbReference type="PANTHER" id="PTHR33375:SF1">
    <property type="entry name" value="CHROMOSOME-PARTITIONING PROTEIN PARB-RELATED"/>
    <property type="match status" value="1"/>
</dbReference>
<dbReference type="EMBL" id="CP002696">
    <property type="protein sequence ID" value="AEE17853.1"/>
    <property type="molecule type" value="Genomic_DNA"/>
</dbReference>
<evidence type="ECO:0000313" key="4">
    <source>
        <dbReference type="Proteomes" id="UP000006546"/>
    </source>
</evidence>
<keyword evidence="1" id="KW-0175">Coiled coil</keyword>
<name>F4LMW3_TREBD</name>
<dbReference type="RefSeq" id="WP_013759554.1">
    <property type="nucleotide sequence ID" value="NC_015500.1"/>
</dbReference>
<reference evidence="4" key="1">
    <citation type="submission" date="2011-04" db="EMBL/GenBank/DDBJ databases">
        <title>The complete genome of Treponema brennaborense DSM 12168.</title>
        <authorList>
            <person name="Lucas S."/>
            <person name="Han J."/>
            <person name="Lapidus A."/>
            <person name="Bruce D."/>
            <person name="Goodwin L."/>
            <person name="Pitluck S."/>
            <person name="Peters L."/>
            <person name="Kyrpides N."/>
            <person name="Mavromatis K."/>
            <person name="Ivanova N."/>
            <person name="Mikhailova N."/>
            <person name="Pagani I."/>
            <person name="Teshima H."/>
            <person name="Detter J.C."/>
            <person name="Tapia R."/>
            <person name="Han C."/>
            <person name="Land M."/>
            <person name="Hauser L."/>
            <person name="Markowitz V."/>
            <person name="Cheng J.-F."/>
            <person name="Hugenholtz P."/>
            <person name="Woyke T."/>
            <person name="Wu D."/>
            <person name="Gronow S."/>
            <person name="Wellnitz S."/>
            <person name="Brambilla E."/>
            <person name="Klenk H.-P."/>
            <person name="Eisen J.A."/>
        </authorList>
    </citation>
    <scope>NUCLEOTIDE SEQUENCE [LARGE SCALE GENOMIC DNA]</scope>
    <source>
        <strain evidence="4">DSM 12168 / CIP 105900 / DD5/3</strain>
    </source>
</reference>
<dbReference type="KEGG" id="tbe:Trebr_2446"/>
<keyword evidence="4" id="KW-1185">Reference proteome</keyword>
<protein>
    <submittedName>
        <fullName evidence="3">ParB domain protein nuclease</fullName>
    </submittedName>
</protein>
<organism evidence="3 4">
    <name type="scientific">Treponema brennaborense (strain DSM 12168 / CIP 105900 / DD5/3)</name>
    <dbReference type="NCBI Taxonomy" id="906968"/>
    <lineage>
        <taxon>Bacteria</taxon>
        <taxon>Pseudomonadati</taxon>
        <taxon>Spirochaetota</taxon>
        <taxon>Spirochaetia</taxon>
        <taxon>Spirochaetales</taxon>
        <taxon>Treponemataceae</taxon>
        <taxon>Treponema</taxon>
    </lineage>
</organism>
<feature type="coiled-coil region" evidence="1">
    <location>
        <begin position="155"/>
        <end position="182"/>
    </location>
</feature>
<dbReference type="eggNOG" id="COG1475">
    <property type="taxonomic scope" value="Bacteria"/>
</dbReference>
<evidence type="ECO:0000313" key="3">
    <source>
        <dbReference type="EMBL" id="AEE17853.1"/>
    </source>
</evidence>
<evidence type="ECO:0000256" key="1">
    <source>
        <dbReference type="SAM" id="Coils"/>
    </source>
</evidence>
<dbReference type="OrthoDB" id="361226at2"/>
<gene>
    <name evidence="3" type="ordered locus">Trebr_2446</name>
</gene>
<dbReference type="Gene3D" id="3.90.1530.10">
    <property type="entry name" value="Conserved hypothetical protein from pyrococcus furiosus pfu- 392566-001, ParB domain"/>
    <property type="match status" value="1"/>
</dbReference>
<accession>F4LMW3</accession>
<dbReference type="Proteomes" id="UP000006546">
    <property type="component" value="Chromosome"/>
</dbReference>
<sequence>MKFFNKKISTSFETAKQNFQNKFDSERIQIVEISKLKFDKDFKELFMQEPEKVERIAQDMKERGFDKSQPIIATKDGSILDGNSRFIAANQIGIKYVPVVYKVFADKNEAMKYELHLQLDRRNLTDAEVFTMFKKLEEMKQEAKSEGKSTEDFTDAKLAEQLKKSERQVQKMRELSKKADEETLDKVSSGELTINQAYSEVKKAEHPKENKNNEKLSINKSEFFKGVKFALDELSKGKSAEEILAEL</sequence>
<feature type="domain" description="ParB-like N-terminal" evidence="2">
    <location>
        <begin position="29"/>
        <end position="119"/>
    </location>
</feature>
<dbReference type="SMART" id="SM00470">
    <property type="entry name" value="ParB"/>
    <property type="match status" value="1"/>
</dbReference>
<dbReference type="AlphaFoldDB" id="F4LMW3"/>
<dbReference type="SUPFAM" id="SSF110849">
    <property type="entry name" value="ParB/Sulfiredoxin"/>
    <property type="match status" value="1"/>
</dbReference>